<sequence length="59" mass="6764">MRCVRSLTKRSTAPHMNSKKALHKESTRALKRHCTGAQSSTQTGAAQIYWRLEKLHKSR</sequence>
<accession>A0A8H7E2U0</accession>
<feature type="region of interest" description="Disordered" evidence="1">
    <location>
        <begin position="1"/>
        <end position="28"/>
    </location>
</feature>
<keyword evidence="3" id="KW-1185">Reference proteome</keyword>
<name>A0A8H7E2U0_9EURO</name>
<evidence type="ECO:0000313" key="3">
    <source>
        <dbReference type="Proteomes" id="UP000606974"/>
    </source>
</evidence>
<evidence type="ECO:0000256" key="1">
    <source>
        <dbReference type="SAM" id="MobiDB-lite"/>
    </source>
</evidence>
<dbReference type="Proteomes" id="UP000606974">
    <property type="component" value="Unassembled WGS sequence"/>
</dbReference>
<dbReference type="EMBL" id="JAACFV010000095">
    <property type="protein sequence ID" value="KAF7506068.1"/>
    <property type="molecule type" value="Genomic_DNA"/>
</dbReference>
<protein>
    <submittedName>
        <fullName evidence="2">Uncharacterized protein</fullName>
    </submittedName>
</protein>
<evidence type="ECO:0000313" key="2">
    <source>
        <dbReference type="EMBL" id="KAF7506068.1"/>
    </source>
</evidence>
<dbReference type="AlphaFoldDB" id="A0A8H7E2U0"/>
<reference evidence="2" key="1">
    <citation type="submission" date="2020-02" db="EMBL/GenBank/DDBJ databases">
        <authorList>
            <person name="Palmer J.M."/>
        </authorList>
    </citation>
    <scope>NUCLEOTIDE SEQUENCE</scope>
    <source>
        <strain evidence="2">EPUS1.4</strain>
        <tissue evidence="2">Thallus</tissue>
    </source>
</reference>
<proteinExistence type="predicted"/>
<gene>
    <name evidence="2" type="ORF">GJ744_012315</name>
</gene>
<organism evidence="2 3">
    <name type="scientific">Endocarpon pusillum</name>
    <dbReference type="NCBI Taxonomy" id="364733"/>
    <lineage>
        <taxon>Eukaryota</taxon>
        <taxon>Fungi</taxon>
        <taxon>Dikarya</taxon>
        <taxon>Ascomycota</taxon>
        <taxon>Pezizomycotina</taxon>
        <taxon>Eurotiomycetes</taxon>
        <taxon>Chaetothyriomycetidae</taxon>
        <taxon>Verrucariales</taxon>
        <taxon>Verrucariaceae</taxon>
        <taxon>Endocarpon</taxon>
    </lineage>
</organism>
<comment type="caution">
    <text evidence="2">The sequence shown here is derived from an EMBL/GenBank/DDBJ whole genome shotgun (WGS) entry which is preliminary data.</text>
</comment>